<feature type="transmembrane region" description="Helical" evidence="7">
    <location>
        <begin position="29"/>
        <end position="51"/>
    </location>
</feature>
<evidence type="ECO:0000259" key="8">
    <source>
        <dbReference type="PROSITE" id="PS50928"/>
    </source>
</evidence>
<dbReference type="PANTHER" id="PTHR43744:SF9">
    <property type="entry name" value="POLYGALACTURONAN_RHAMNOGALACTURONAN TRANSPORT SYSTEM PERMEASE PROTEIN YTCP"/>
    <property type="match status" value="1"/>
</dbReference>
<feature type="transmembrane region" description="Helical" evidence="7">
    <location>
        <begin position="151"/>
        <end position="171"/>
    </location>
</feature>
<organism evidence="9 10">
    <name type="scientific">Jeotgalibaca ciconiae</name>
    <dbReference type="NCBI Taxonomy" id="2496265"/>
    <lineage>
        <taxon>Bacteria</taxon>
        <taxon>Bacillati</taxon>
        <taxon>Bacillota</taxon>
        <taxon>Bacilli</taxon>
        <taxon>Lactobacillales</taxon>
        <taxon>Carnobacteriaceae</taxon>
        <taxon>Jeotgalibaca</taxon>
    </lineage>
</organism>
<dbReference type="PANTHER" id="PTHR43744">
    <property type="entry name" value="ABC TRANSPORTER PERMEASE PROTEIN MG189-RELATED-RELATED"/>
    <property type="match status" value="1"/>
</dbReference>
<evidence type="ECO:0000313" key="9">
    <source>
        <dbReference type="EMBL" id="AZP05235.1"/>
    </source>
</evidence>
<dbReference type="PROSITE" id="PS50928">
    <property type="entry name" value="ABC_TM1"/>
    <property type="match status" value="1"/>
</dbReference>
<proteinExistence type="inferred from homology"/>
<keyword evidence="5 7" id="KW-1133">Transmembrane helix</keyword>
<dbReference type="AlphaFoldDB" id="A0A3Q9BN29"/>
<keyword evidence="3" id="KW-1003">Cell membrane</keyword>
<evidence type="ECO:0000256" key="6">
    <source>
        <dbReference type="ARBA" id="ARBA00023136"/>
    </source>
</evidence>
<dbReference type="CDD" id="cd06261">
    <property type="entry name" value="TM_PBP2"/>
    <property type="match status" value="1"/>
</dbReference>
<evidence type="ECO:0000256" key="7">
    <source>
        <dbReference type="RuleBase" id="RU363032"/>
    </source>
</evidence>
<dbReference type="KEGG" id="jeh:EJN90_11615"/>
<dbReference type="InterPro" id="IPR000515">
    <property type="entry name" value="MetI-like"/>
</dbReference>
<feature type="transmembrane region" description="Helical" evidence="7">
    <location>
        <begin position="199"/>
        <end position="221"/>
    </location>
</feature>
<evidence type="ECO:0000256" key="3">
    <source>
        <dbReference type="ARBA" id="ARBA00022475"/>
    </source>
</evidence>
<dbReference type="GO" id="GO:0005886">
    <property type="term" value="C:plasma membrane"/>
    <property type="evidence" value="ECO:0007669"/>
    <property type="project" value="UniProtKB-SubCell"/>
</dbReference>
<evidence type="ECO:0000256" key="5">
    <source>
        <dbReference type="ARBA" id="ARBA00022989"/>
    </source>
</evidence>
<dbReference type="OrthoDB" id="9810086at2"/>
<feature type="domain" description="ABC transmembrane type-1" evidence="8">
    <location>
        <begin position="90"/>
        <end position="292"/>
    </location>
</feature>
<dbReference type="GO" id="GO:0055085">
    <property type="term" value="P:transmembrane transport"/>
    <property type="evidence" value="ECO:0007669"/>
    <property type="project" value="InterPro"/>
</dbReference>
<feature type="transmembrane region" description="Helical" evidence="7">
    <location>
        <begin position="90"/>
        <end position="113"/>
    </location>
</feature>
<feature type="transmembrane region" description="Helical" evidence="7">
    <location>
        <begin position="125"/>
        <end position="145"/>
    </location>
</feature>
<feature type="transmembrane region" description="Helical" evidence="7">
    <location>
        <begin position="273"/>
        <end position="293"/>
    </location>
</feature>
<dbReference type="InterPro" id="IPR035906">
    <property type="entry name" value="MetI-like_sf"/>
</dbReference>
<evidence type="ECO:0000256" key="4">
    <source>
        <dbReference type="ARBA" id="ARBA00022692"/>
    </source>
</evidence>
<evidence type="ECO:0000256" key="1">
    <source>
        <dbReference type="ARBA" id="ARBA00004651"/>
    </source>
</evidence>
<dbReference type="SUPFAM" id="SSF161098">
    <property type="entry name" value="MetI-like"/>
    <property type="match status" value="1"/>
</dbReference>
<comment type="similarity">
    <text evidence="7">Belongs to the binding-protein-dependent transport system permease family.</text>
</comment>
<accession>A0A3Q9BN29</accession>
<evidence type="ECO:0000313" key="10">
    <source>
        <dbReference type="Proteomes" id="UP000273326"/>
    </source>
</evidence>
<keyword evidence="10" id="KW-1185">Reference proteome</keyword>
<dbReference type="Gene3D" id="1.10.3720.10">
    <property type="entry name" value="MetI-like"/>
    <property type="match status" value="1"/>
</dbReference>
<protein>
    <submittedName>
        <fullName evidence="9">Carbohydrate ABC transporter permease</fullName>
    </submittedName>
</protein>
<keyword evidence="2 7" id="KW-0813">Transport</keyword>
<reference evidence="10" key="1">
    <citation type="submission" date="2018-12" db="EMBL/GenBank/DDBJ databases">
        <title>Complete genome sequencing of Jeotgalibaca sp. H21T32.</title>
        <authorList>
            <person name="Bae J.-W."/>
            <person name="Lee S.-Y."/>
        </authorList>
    </citation>
    <scope>NUCLEOTIDE SEQUENCE [LARGE SCALE GENOMIC DNA]</scope>
    <source>
        <strain evidence="10">H21T32</strain>
    </source>
</reference>
<comment type="subcellular location">
    <subcellularLocation>
        <location evidence="1 7">Cell membrane</location>
        <topology evidence="1 7">Multi-pass membrane protein</topology>
    </subcellularLocation>
</comment>
<keyword evidence="4 7" id="KW-0812">Transmembrane</keyword>
<gene>
    <name evidence="9" type="ORF">EJN90_11615</name>
</gene>
<dbReference type="EMBL" id="CP034465">
    <property type="protein sequence ID" value="AZP05235.1"/>
    <property type="molecule type" value="Genomic_DNA"/>
</dbReference>
<dbReference type="RefSeq" id="WP_126111422.1">
    <property type="nucleotide sequence ID" value="NZ_CP034465.1"/>
</dbReference>
<dbReference type="Proteomes" id="UP000273326">
    <property type="component" value="Chromosome"/>
</dbReference>
<keyword evidence="6 7" id="KW-0472">Membrane</keyword>
<name>A0A3Q9BN29_9LACT</name>
<evidence type="ECO:0000256" key="2">
    <source>
        <dbReference type="ARBA" id="ARBA00022448"/>
    </source>
</evidence>
<sequence>MELNANIRKKKDKNHLGTNAMEKIGISDFLMATFLFILCLTCVLPFIHIAAKSISSNSEVLARNIYLIPKGINFDAYVSIFKDGNMIYSIIYSVIVTVSFTVLGMLVCICTAYPLSKKRLKGRKGFTFIFMFPMYFSAGIIPQYLLYQSLGILNTVWVLILPGIYSAYNMLIMKTYFQANLPDSLEESAVLDGATNFQILLRLALPLSKPIMATLSLFYAVGRWNSYADNMYFIRTENLKMVQYKLYQMVSSATEAQTTSLSEAAAVQSTPEVLQAAAVMFVTIPIIIIYPFLQKYFVKGVMIGAVKG</sequence>
<dbReference type="Pfam" id="PF00528">
    <property type="entry name" value="BPD_transp_1"/>
    <property type="match status" value="1"/>
</dbReference>